<proteinExistence type="inferred from homology"/>
<evidence type="ECO:0000313" key="6">
    <source>
        <dbReference type="WBParaSite" id="SMRG1_27430.2"/>
    </source>
</evidence>
<dbReference type="PANTHER" id="PTHR14205:SF15">
    <property type="entry name" value="EARP AND GARP COMPLEX-INTERACTING PROTEIN 1"/>
    <property type="match status" value="1"/>
</dbReference>
<evidence type="ECO:0000256" key="1">
    <source>
        <dbReference type="ARBA" id="ARBA00005672"/>
    </source>
</evidence>
<sequence>MKLSNFPPSSGVAVQPNVRCLVGLYGSLKDSSFENLNRLVEEDRDEQEILRYAISHEESDEVRFLVGSQSLKPQEVLCSRALKVCHTKRNDNIAHERKGKQSCNQVTLVTLVESLDIDLKKQTFAHPNGEVTSLVTLASKPDCFISLSASYSNERPELRNSARLWKIPNLNENLLDDAMIESNLSKSPVNNNNSSTANNSLDYVTTLPLDKYHSIKRITSHPSSTCCDLACVVGPPIEMPGSAAYSSLVTTATTSYLVILQAPSNSNSSDYQISTSVQLYLPPSSPSDSLRTNMKSSTGCLSTTASPNAIRWSPHEHSNQLAIAFDNGILGWDVRCMKPSFWMENAHWPCVRDIDYNPHRPNLIVSGGDDGIMRLWDLRYLRTRYRCLSTTAAVSAKNTAISNASERIMQYGTEPTVQPLFAIASHSHWIWSVRYHPTRDQLVLSSGSDGRVCLYNLPSYSSDALLSSDMNQLSTNGHSQIEFQDEPDDHSSCSHEGEIDRNEDGLIARLEQHEESVYTAEWSPVDAWYFASISYDGNFLINRVPDQIKLNILLQSNDY</sequence>
<evidence type="ECO:0000256" key="2">
    <source>
        <dbReference type="ARBA" id="ARBA00022574"/>
    </source>
</evidence>
<dbReference type="InterPro" id="IPR036322">
    <property type="entry name" value="WD40_repeat_dom_sf"/>
</dbReference>
<dbReference type="Proteomes" id="UP000050790">
    <property type="component" value="Unassembled WGS sequence"/>
</dbReference>
<evidence type="ECO:0000313" key="5">
    <source>
        <dbReference type="Proteomes" id="UP000050790"/>
    </source>
</evidence>
<feature type="repeat" description="WD" evidence="4">
    <location>
        <begin position="423"/>
        <end position="457"/>
    </location>
</feature>
<comment type="similarity">
    <text evidence="1">Belongs to the WD repeat EIPR1 family.</text>
</comment>
<dbReference type="WBParaSite" id="SMRG1_27430.2">
    <property type="protein sequence ID" value="SMRG1_27430.2"/>
    <property type="gene ID" value="SMRG1_27430"/>
</dbReference>
<organism evidence="5 6">
    <name type="scientific">Schistosoma margrebowiei</name>
    <dbReference type="NCBI Taxonomy" id="48269"/>
    <lineage>
        <taxon>Eukaryota</taxon>
        <taxon>Metazoa</taxon>
        <taxon>Spiralia</taxon>
        <taxon>Lophotrochozoa</taxon>
        <taxon>Platyhelminthes</taxon>
        <taxon>Trematoda</taxon>
        <taxon>Digenea</taxon>
        <taxon>Strigeidida</taxon>
        <taxon>Schistosomatoidea</taxon>
        <taxon>Schistosomatidae</taxon>
        <taxon>Schistosoma</taxon>
    </lineage>
</organism>
<dbReference type="GO" id="GO:0016567">
    <property type="term" value="P:protein ubiquitination"/>
    <property type="evidence" value="ECO:0007669"/>
    <property type="project" value="TreeGrafter"/>
</dbReference>
<dbReference type="PROSITE" id="PS00678">
    <property type="entry name" value="WD_REPEATS_1"/>
    <property type="match status" value="1"/>
</dbReference>
<dbReference type="InterPro" id="IPR040323">
    <property type="entry name" value="EIPR1"/>
</dbReference>
<protein>
    <submittedName>
        <fullName evidence="6">WD_REPEATS_REGION domain-containing protein</fullName>
    </submittedName>
</protein>
<dbReference type="PANTHER" id="PTHR14205">
    <property type="entry name" value="WD-REPEAT PROTEIN"/>
    <property type="match status" value="1"/>
</dbReference>
<dbReference type="InterPro" id="IPR019775">
    <property type="entry name" value="WD40_repeat_CS"/>
</dbReference>
<dbReference type="PROSITE" id="PS50082">
    <property type="entry name" value="WD_REPEATS_2"/>
    <property type="match status" value="2"/>
</dbReference>
<dbReference type="PROSITE" id="PS50294">
    <property type="entry name" value="WD_REPEATS_REGION"/>
    <property type="match status" value="1"/>
</dbReference>
<feature type="repeat" description="WD" evidence="4">
    <location>
        <begin position="344"/>
        <end position="379"/>
    </location>
</feature>
<evidence type="ECO:0000256" key="3">
    <source>
        <dbReference type="ARBA" id="ARBA00022737"/>
    </source>
</evidence>
<accession>A0AA84ZGN8</accession>
<dbReference type="Gene3D" id="2.130.10.10">
    <property type="entry name" value="YVTN repeat-like/Quinoprotein amine dehydrogenase"/>
    <property type="match status" value="1"/>
</dbReference>
<dbReference type="InterPro" id="IPR015943">
    <property type="entry name" value="WD40/YVTN_repeat-like_dom_sf"/>
</dbReference>
<keyword evidence="2 4" id="KW-0853">WD repeat</keyword>
<keyword evidence="3" id="KW-0677">Repeat</keyword>
<dbReference type="InterPro" id="IPR001680">
    <property type="entry name" value="WD40_rpt"/>
</dbReference>
<reference evidence="6" key="1">
    <citation type="submission" date="2023-11" db="UniProtKB">
        <authorList>
            <consortium name="WormBaseParasite"/>
        </authorList>
    </citation>
    <scope>IDENTIFICATION</scope>
</reference>
<dbReference type="SUPFAM" id="SSF50978">
    <property type="entry name" value="WD40 repeat-like"/>
    <property type="match status" value="1"/>
</dbReference>
<dbReference type="Pfam" id="PF00400">
    <property type="entry name" value="WD40"/>
    <property type="match status" value="2"/>
</dbReference>
<name>A0AA84ZGN8_9TREM</name>
<dbReference type="AlphaFoldDB" id="A0AA84ZGN8"/>
<dbReference type="SMART" id="SM00320">
    <property type="entry name" value="WD40"/>
    <property type="match status" value="4"/>
</dbReference>
<evidence type="ECO:0000256" key="4">
    <source>
        <dbReference type="PROSITE-ProRule" id="PRU00221"/>
    </source>
</evidence>